<dbReference type="Proteomes" id="UP000253987">
    <property type="component" value="Unassembled WGS sequence"/>
</dbReference>
<evidence type="ECO:0000313" key="2">
    <source>
        <dbReference type="EMBL" id="PXX91853.1"/>
    </source>
</evidence>
<evidence type="ECO:0000259" key="1">
    <source>
        <dbReference type="SMART" id="SM00953"/>
    </source>
</evidence>
<dbReference type="OrthoDB" id="9795903at2"/>
<reference evidence="2 3" key="2">
    <citation type="submission" date="2018-06" db="EMBL/GenBank/DDBJ databases">
        <title>Marinobactersediminissp. nov, a moderately halophilic bacterium isolated from marine solar saltern.</title>
        <authorList>
            <person name="Zhang Y."/>
        </authorList>
    </citation>
    <scope>NUCLEOTIDE SEQUENCE [LARGE SCALE GENOMIC DNA]</scope>
    <source>
        <strain evidence="2 3">F01</strain>
    </source>
</reference>
<dbReference type="InterPro" id="IPR014914">
    <property type="entry name" value="RES_dom"/>
</dbReference>
<gene>
    <name evidence="2" type="ORF">DIT71_08355</name>
</gene>
<dbReference type="SMART" id="SM00953">
    <property type="entry name" value="RES"/>
    <property type="match status" value="1"/>
</dbReference>
<evidence type="ECO:0000313" key="3">
    <source>
        <dbReference type="Proteomes" id="UP000253987"/>
    </source>
</evidence>
<dbReference type="AlphaFoldDB" id="A0A2V3ZPA5"/>
<keyword evidence="3" id="KW-1185">Reference proteome</keyword>
<reference evidence="3" key="1">
    <citation type="submission" date="2018-05" db="EMBL/GenBank/DDBJ databases">
        <authorList>
            <person name="Lu D."/>
        </authorList>
    </citation>
    <scope>NUCLEOTIDE SEQUENCE [LARGE SCALE GENOMIC DNA]</scope>
    <source>
        <strain evidence="3">F01</strain>
    </source>
</reference>
<sequence length="234" mass="26078">MSQGLPPVIKLASLVGYRLINSKFPPISLFDDVADEDEFDALHELQAMTNPRLQTELGNLNLVRKEDIPFGIPGCSYATGPFTHVNPEGSRFSDGQYGVLYMGDSIDTAIAEVAYHQSRYWQGVHGLDYDRLVFRGLTCKVGQTQLHDATTIPFEDPIYDAESYTASRAFGRKLYQAGSEGLQYLSVRKPGATCWGLFTPRHVHSIVQSAHFEFIWNGEEISSVNKVTRATAVR</sequence>
<name>A0A2V3ZPA5_9GAMM</name>
<accession>A0A2V3ZPA5</accession>
<protein>
    <recommendedName>
        <fullName evidence="1">RES domain-containing protein</fullName>
    </recommendedName>
</protein>
<organism evidence="2 3">
    <name type="scientific">Marinobacter vulgaris</name>
    <dbReference type="NCBI Taxonomy" id="1928331"/>
    <lineage>
        <taxon>Bacteria</taxon>
        <taxon>Pseudomonadati</taxon>
        <taxon>Pseudomonadota</taxon>
        <taxon>Gammaproteobacteria</taxon>
        <taxon>Pseudomonadales</taxon>
        <taxon>Marinobacteraceae</taxon>
        <taxon>Marinobacter</taxon>
    </lineage>
</organism>
<comment type="caution">
    <text evidence="2">The sequence shown here is derived from an EMBL/GenBank/DDBJ whole genome shotgun (WGS) entry which is preliminary data.</text>
</comment>
<dbReference type="EMBL" id="QFWX01000003">
    <property type="protein sequence ID" value="PXX91853.1"/>
    <property type="molecule type" value="Genomic_DNA"/>
</dbReference>
<proteinExistence type="predicted"/>
<dbReference type="Pfam" id="PF08808">
    <property type="entry name" value="RES"/>
    <property type="match status" value="1"/>
</dbReference>
<feature type="domain" description="RES" evidence="1">
    <location>
        <begin position="81"/>
        <end position="209"/>
    </location>
</feature>